<name>A0A0M9EUW2_FUSLA</name>
<accession>A0A0M9EUW2</accession>
<dbReference type="GO" id="GO:0005507">
    <property type="term" value="F:copper ion binding"/>
    <property type="evidence" value="ECO:0007669"/>
    <property type="project" value="InterPro"/>
</dbReference>
<feature type="domain" description="Copper-fist" evidence="1">
    <location>
        <begin position="21"/>
        <end position="61"/>
    </location>
</feature>
<evidence type="ECO:0000313" key="2">
    <source>
        <dbReference type="EMBL" id="KPA39966.1"/>
    </source>
</evidence>
<dbReference type="GO" id="GO:0003700">
    <property type="term" value="F:DNA-binding transcription factor activity"/>
    <property type="evidence" value="ECO:0007669"/>
    <property type="project" value="InterPro"/>
</dbReference>
<dbReference type="AlphaFoldDB" id="A0A0M9EUW2"/>
<reference evidence="2 3" key="1">
    <citation type="submission" date="2015-04" db="EMBL/GenBank/DDBJ databases">
        <title>The draft genome sequence of Fusarium langsethiae, a T-2/HT-2 mycotoxin producer.</title>
        <authorList>
            <person name="Lysoe E."/>
            <person name="Divon H.H."/>
            <person name="Terzi V."/>
            <person name="Orru L."/>
            <person name="Lamontanara A."/>
            <person name="Kolseth A.-K."/>
            <person name="Frandsen R.J."/>
            <person name="Nielsen K."/>
            <person name="Thrane U."/>
        </authorList>
    </citation>
    <scope>NUCLEOTIDE SEQUENCE [LARGE SCALE GENOMIC DNA]</scope>
    <source>
        <strain evidence="2 3">Fl201059</strain>
    </source>
</reference>
<dbReference type="OrthoDB" id="10324896at2759"/>
<dbReference type="InterPro" id="IPR001083">
    <property type="entry name" value="Cu_fist_DNA-bd_dom"/>
</dbReference>
<proteinExistence type="predicted"/>
<gene>
    <name evidence="2" type="ORF">FLAG1_07189</name>
</gene>
<dbReference type="EMBL" id="JXCE01000160">
    <property type="protein sequence ID" value="KPA39966.1"/>
    <property type="molecule type" value="Genomic_DNA"/>
</dbReference>
<keyword evidence="3" id="KW-1185">Reference proteome</keyword>
<dbReference type="SMART" id="SM01090">
    <property type="entry name" value="Copper-fist"/>
    <property type="match status" value="1"/>
</dbReference>
<sequence>MSVQNRSRSSSTSSVDWTGRMYGQHKVCCERCYDGHRARSECKPDHPGILVVLGKGLGRPAGARKGTVGVPALILQDGTFLPAMRMKVVERRPRDKVLRDRRVALHYREVAQMQLIQGQGLGMQPIAQVDGFPNESPNILLNQTQFFQQQGPVSMGMDNPLRHAMQMPANAMGDNMVSHFLGLNQQMLATVDQSVPMVAPAPTIGPDFLPAQGGNFINNDEFGGFDLNIPPEADLDLLGFTQVHQIAVPDISWGDVSNIGAGFTHDVDYGFFGYQ</sequence>
<comment type="caution">
    <text evidence="2">The sequence shown here is derived from an EMBL/GenBank/DDBJ whole genome shotgun (WGS) entry which is preliminary data.</text>
</comment>
<dbReference type="GO" id="GO:0003677">
    <property type="term" value="F:DNA binding"/>
    <property type="evidence" value="ECO:0007669"/>
    <property type="project" value="InterPro"/>
</dbReference>
<evidence type="ECO:0000313" key="3">
    <source>
        <dbReference type="Proteomes" id="UP000037904"/>
    </source>
</evidence>
<organism evidence="2 3">
    <name type="scientific">Fusarium langsethiae</name>
    <dbReference type="NCBI Taxonomy" id="179993"/>
    <lineage>
        <taxon>Eukaryota</taxon>
        <taxon>Fungi</taxon>
        <taxon>Dikarya</taxon>
        <taxon>Ascomycota</taxon>
        <taxon>Pezizomycotina</taxon>
        <taxon>Sordariomycetes</taxon>
        <taxon>Hypocreomycetidae</taxon>
        <taxon>Hypocreales</taxon>
        <taxon>Nectriaceae</taxon>
        <taxon>Fusarium</taxon>
    </lineage>
</organism>
<protein>
    <recommendedName>
        <fullName evidence="1">Copper-fist domain-containing protein</fullName>
    </recommendedName>
</protein>
<dbReference type="Proteomes" id="UP000037904">
    <property type="component" value="Unassembled WGS sequence"/>
</dbReference>
<evidence type="ECO:0000259" key="1">
    <source>
        <dbReference type="SMART" id="SM01090"/>
    </source>
</evidence>